<dbReference type="PANTHER" id="PTHR30600">
    <property type="entry name" value="CYTOCHROME C PEROXIDASE-RELATED"/>
    <property type="match status" value="1"/>
</dbReference>
<dbReference type="AlphaFoldDB" id="A0A2S9GZX4"/>
<name>A0A2S9GZX4_9BURK</name>
<keyword evidence="3 7" id="KW-0479">Metal-binding</keyword>
<gene>
    <name evidence="10" type="ORF">S2091_1986</name>
</gene>
<evidence type="ECO:0000313" key="10">
    <source>
        <dbReference type="EMBL" id="PRC93248.1"/>
    </source>
</evidence>
<keyword evidence="6 7" id="KW-0408">Iron</keyword>
<comment type="caution">
    <text evidence="10">The sequence shown here is derived from an EMBL/GenBank/DDBJ whole genome shotgun (WGS) entry which is preliminary data.</text>
</comment>
<keyword evidence="5" id="KW-0560">Oxidoreductase</keyword>
<evidence type="ECO:0000256" key="7">
    <source>
        <dbReference type="PROSITE-ProRule" id="PRU00433"/>
    </source>
</evidence>
<keyword evidence="4" id="KW-0732">Signal</keyword>
<evidence type="ECO:0000256" key="2">
    <source>
        <dbReference type="ARBA" id="ARBA00022617"/>
    </source>
</evidence>
<dbReference type="GO" id="GO:0030313">
    <property type="term" value="C:cell envelope"/>
    <property type="evidence" value="ECO:0007669"/>
    <property type="project" value="UniProtKB-SubCell"/>
</dbReference>
<proteinExistence type="predicted"/>
<dbReference type="SUPFAM" id="SSF46626">
    <property type="entry name" value="Cytochrome c"/>
    <property type="match status" value="2"/>
</dbReference>
<dbReference type="Gene3D" id="1.10.760.10">
    <property type="entry name" value="Cytochrome c-like domain"/>
    <property type="match status" value="2"/>
</dbReference>
<feature type="transmembrane region" description="Helical" evidence="8">
    <location>
        <begin position="12"/>
        <end position="37"/>
    </location>
</feature>
<dbReference type="InterPro" id="IPR009056">
    <property type="entry name" value="Cyt_c-like_dom"/>
</dbReference>
<dbReference type="PANTHER" id="PTHR30600:SF10">
    <property type="entry name" value="BLL6722 PROTEIN"/>
    <property type="match status" value="1"/>
</dbReference>
<keyword evidence="8" id="KW-1133">Transmembrane helix</keyword>
<evidence type="ECO:0000256" key="5">
    <source>
        <dbReference type="ARBA" id="ARBA00023002"/>
    </source>
</evidence>
<reference evidence="10 11" key="1">
    <citation type="submission" date="2018-02" db="EMBL/GenBank/DDBJ databases">
        <title>Solimicrobium silvestre gen. nov., sp. nov., isolated from alpine forest soil.</title>
        <authorList>
            <person name="Margesin R."/>
            <person name="Albuquerque L."/>
            <person name="Zhang D.-C."/>
            <person name="Froufe H.J.C."/>
            <person name="Severino R."/>
            <person name="Roxo I."/>
            <person name="Egas C."/>
            <person name="Da Costa M.S."/>
        </authorList>
    </citation>
    <scope>NUCLEOTIDE SEQUENCE [LARGE SCALE GENOMIC DNA]</scope>
    <source>
        <strain evidence="10 11">S20-91</strain>
    </source>
</reference>
<evidence type="ECO:0000313" key="11">
    <source>
        <dbReference type="Proteomes" id="UP000237839"/>
    </source>
</evidence>
<feature type="domain" description="Cytochrome c" evidence="9">
    <location>
        <begin position="140"/>
        <end position="303"/>
    </location>
</feature>
<dbReference type="GO" id="GO:0004130">
    <property type="term" value="F:cytochrome-c peroxidase activity"/>
    <property type="evidence" value="ECO:0007669"/>
    <property type="project" value="TreeGrafter"/>
</dbReference>
<feature type="domain" description="Cytochrome c" evidence="9">
    <location>
        <begin position="360"/>
        <end position="537"/>
    </location>
</feature>
<protein>
    <submittedName>
        <fullName evidence="10">Di-hem cytochrome c peroxidase</fullName>
    </submittedName>
</protein>
<dbReference type="GO" id="GO:0046872">
    <property type="term" value="F:metal ion binding"/>
    <property type="evidence" value="ECO:0007669"/>
    <property type="project" value="UniProtKB-KW"/>
</dbReference>
<evidence type="ECO:0000256" key="8">
    <source>
        <dbReference type="SAM" id="Phobius"/>
    </source>
</evidence>
<dbReference type="RefSeq" id="WP_207769674.1">
    <property type="nucleotide sequence ID" value="NZ_PUGF01000008.1"/>
</dbReference>
<sequence length="550" mass="59794">MTYDNLMTCGNIFIIKLLIFQFIKLTYLSVTLGDFNLRARRQLLLTNRLITTIYDLFITMSMLIPVVSERRAVTSKLALPLLVSCTVFLFAACGHSEKSAATVAISAASAPTTVPAATPAELAAKGAQNRLSAPAQPLSAVAELGKKIFYDASLSASGKLSCASCHSPDNAYAPANNLAVQLGGTGMQQQGGRAVPSLKYHEHTPPFSIGPDLKPEADDIEAERQALAANAAVRAPLAIHAKADLAQAAGAPAVVQENVPQGGFDWDGRAQNLTDQAGGPLMAANEMANKDTHSLLDKFKKSPYANDFLQLFGPSVFSSPNIVLGEAYFALARFQTEDRSFHPYDSKYDYYLAQKVALSAQEERGLTLFKDPKKGNCASCHLEKPSRDGVLAPAFTDYQFEALGAPRNKDIVANRNPHYADLGMCGPLRQDAAKMQNYCGFFKTPSLRNTATRQVFFHNGVFKSLDEVMHFYVERETQPEKWYPSAHGKVEKYNDIPASKRSSVDVTDAPFNSKLGDQAALSDEEIKDVIAFLKTLTDGYKLNATVSAKK</sequence>
<dbReference type="Proteomes" id="UP000237839">
    <property type="component" value="Unassembled WGS sequence"/>
</dbReference>
<keyword evidence="8" id="KW-0812">Transmembrane</keyword>
<keyword evidence="10" id="KW-0575">Peroxidase</keyword>
<dbReference type="GO" id="GO:0020037">
    <property type="term" value="F:heme binding"/>
    <property type="evidence" value="ECO:0007669"/>
    <property type="project" value="InterPro"/>
</dbReference>
<dbReference type="InterPro" id="IPR036909">
    <property type="entry name" value="Cyt_c-like_dom_sf"/>
</dbReference>
<evidence type="ECO:0000256" key="1">
    <source>
        <dbReference type="ARBA" id="ARBA00004196"/>
    </source>
</evidence>
<dbReference type="Pfam" id="PF03150">
    <property type="entry name" value="CCP_MauG"/>
    <property type="match status" value="1"/>
</dbReference>
<keyword evidence="11" id="KW-1185">Reference proteome</keyword>
<dbReference type="InterPro" id="IPR051395">
    <property type="entry name" value="Cytochrome_c_Peroxidase/MauG"/>
</dbReference>
<keyword evidence="2 7" id="KW-0349">Heme</keyword>
<evidence type="ECO:0000256" key="4">
    <source>
        <dbReference type="ARBA" id="ARBA00022729"/>
    </source>
</evidence>
<dbReference type="InterPro" id="IPR004852">
    <property type="entry name" value="Di-haem_cyt_c_peroxidsae"/>
</dbReference>
<dbReference type="PROSITE" id="PS51007">
    <property type="entry name" value="CYTC"/>
    <property type="match status" value="2"/>
</dbReference>
<comment type="subcellular location">
    <subcellularLocation>
        <location evidence="1">Cell envelope</location>
    </subcellularLocation>
</comment>
<accession>A0A2S9GZX4</accession>
<organism evidence="10 11">
    <name type="scientific">Solimicrobium silvestre</name>
    <dbReference type="NCBI Taxonomy" id="2099400"/>
    <lineage>
        <taxon>Bacteria</taxon>
        <taxon>Pseudomonadati</taxon>
        <taxon>Pseudomonadota</taxon>
        <taxon>Betaproteobacteria</taxon>
        <taxon>Burkholderiales</taxon>
        <taxon>Oxalobacteraceae</taxon>
        <taxon>Solimicrobium</taxon>
    </lineage>
</organism>
<feature type="transmembrane region" description="Helical" evidence="8">
    <location>
        <begin position="49"/>
        <end position="67"/>
    </location>
</feature>
<keyword evidence="8" id="KW-0472">Membrane</keyword>
<evidence type="ECO:0000259" key="9">
    <source>
        <dbReference type="PROSITE" id="PS51007"/>
    </source>
</evidence>
<dbReference type="GO" id="GO:0009055">
    <property type="term" value="F:electron transfer activity"/>
    <property type="evidence" value="ECO:0007669"/>
    <property type="project" value="InterPro"/>
</dbReference>
<evidence type="ECO:0000256" key="3">
    <source>
        <dbReference type="ARBA" id="ARBA00022723"/>
    </source>
</evidence>
<evidence type="ECO:0000256" key="6">
    <source>
        <dbReference type="ARBA" id="ARBA00023004"/>
    </source>
</evidence>
<dbReference type="EMBL" id="PUGF01000008">
    <property type="protein sequence ID" value="PRC93248.1"/>
    <property type="molecule type" value="Genomic_DNA"/>
</dbReference>